<name>A0A7J7IZX7_BUGNE</name>
<dbReference type="Proteomes" id="UP000593567">
    <property type="component" value="Unassembled WGS sequence"/>
</dbReference>
<protein>
    <submittedName>
        <fullName evidence="1">Uncharacterized protein</fullName>
    </submittedName>
</protein>
<evidence type="ECO:0000313" key="1">
    <source>
        <dbReference type="EMBL" id="KAF6019469.1"/>
    </source>
</evidence>
<organism evidence="1 2">
    <name type="scientific">Bugula neritina</name>
    <name type="common">Brown bryozoan</name>
    <name type="synonym">Sertularia neritina</name>
    <dbReference type="NCBI Taxonomy" id="10212"/>
    <lineage>
        <taxon>Eukaryota</taxon>
        <taxon>Metazoa</taxon>
        <taxon>Spiralia</taxon>
        <taxon>Lophotrochozoa</taxon>
        <taxon>Bryozoa</taxon>
        <taxon>Gymnolaemata</taxon>
        <taxon>Cheilostomatida</taxon>
        <taxon>Flustrina</taxon>
        <taxon>Buguloidea</taxon>
        <taxon>Bugulidae</taxon>
        <taxon>Bugula</taxon>
    </lineage>
</organism>
<proteinExistence type="predicted"/>
<reference evidence="1" key="1">
    <citation type="submission" date="2020-06" db="EMBL/GenBank/DDBJ databases">
        <title>Draft genome of Bugula neritina, a colonial animal packing powerful symbionts and potential medicines.</title>
        <authorList>
            <person name="Rayko M."/>
        </authorList>
    </citation>
    <scope>NUCLEOTIDE SEQUENCE [LARGE SCALE GENOMIC DNA]</scope>
    <source>
        <strain evidence="1">Kwan_BN1</strain>
    </source>
</reference>
<dbReference type="AlphaFoldDB" id="A0A7J7IZX7"/>
<gene>
    <name evidence="1" type="ORF">EB796_022211</name>
</gene>
<evidence type="ECO:0000313" key="2">
    <source>
        <dbReference type="Proteomes" id="UP000593567"/>
    </source>
</evidence>
<dbReference type="EMBL" id="VXIV02003228">
    <property type="protein sequence ID" value="KAF6019469.1"/>
    <property type="molecule type" value="Genomic_DNA"/>
</dbReference>
<sequence length="68" mass="7924">MAFKAIKIYFIEFPITIKTKFDMLTWNYRRKCQLEEEGNGGQGQHSQCQGQLEESSFRSRLVILKHGG</sequence>
<accession>A0A7J7IZX7</accession>
<comment type="caution">
    <text evidence="1">The sequence shown here is derived from an EMBL/GenBank/DDBJ whole genome shotgun (WGS) entry which is preliminary data.</text>
</comment>
<keyword evidence="2" id="KW-1185">Reference proteome</keyword>